<evidence type="ECO:0000313" key="3">
    <source>
        <dbReference type="Proteomes" id="UP001457282"/>
    </source>
</evidence>
<sequence>MIKNPPTNPVFLLLFLLFKIIPLTMAQNTTIFPIDVGVVVDLDTRFGKMGLTCINMALSDFYASHAHYNTRLVLHTRNSTGDVVVAAACR</sequence>
<reference evidence="2 3" key="1">
    <citation type="journal article" date="2023" name="G3 (Bethesda)">
        <title>A chromosome-length genome assembly and annotation of blackberry (Rubus argutus, cv. 'Hillquist').</title>
        <authorList>
            <person name="Bruna T."/>
            <person name="Aryal R."/>
            <person name="Dudchenko O."/>
            <person name="Sargent D.J."/>
            <person name="Mead D."/>
            <person name="Buti M."/>
            <person name="Cavallini A."/>
            <person name="Hytonen T."/>
            <person name="Andres J."/>
            <person name="Pham M."/>
            <person name="Weisz D."/>
            <person name="Mascagni F."/>
            <person name="Usai G."/>
            <person name="Natali L."/>
            <person name="Bassil N."/>
            <person name="Fernandez G.E."/>
            <person name="Lomsadze A."/>
            <person name="Armour M."/>
            <person name="Olukolu B."/>
            <person name="Poorten T."/>
            <person name="Britton C."/>
            <person name="Davik J."/>
            <person name="Ashrafi H."/>
            <person name="Aiden E.L."/>
            <person name="Borodovsky M."/>
            <person name="Worthington M."/>
        </authorList>
    </citation>
    <scope>NUCLEOTIDE SEQUENCE [LARGE SCALE GENOMIC DNA]</scope>
    <source>
        <strain evidence="2">PI 553951</strain>
    </source>
</reference>
<protein>
    <submittedName>
        <fullName evidence="2">Uncharacterized protein</fullName>
    </submittedName>
</protein>
<accession>A0AAW1YDX9</accession>
<dbReference type="Proteomes" id="UP001457282">
    <property type="component" value="Unassembled WGS sequence"/>
</dbReference>
<name>A0AAW1YDX9_RUBAR</name>
<dbReference type="EMBL" id="JBEDUW010000002">
    <property type="protein sequence ID" value="KAK9946286.1"/>
    <property type="molecule type" value="Genomic_DNA"/>
</dbReference>
<organism evidence="2 3">
    <name type="scientific">Rubus argutus</name>
    <name type="common">Southern blackberry</name>
    <dbReference type="NCBI Taxonomy" id="59490"/>
    <lineage>
        <taxon>Eukaryota</taxon>
        <taxon>Viridiplantae</taxon>
        <taxon>Streptophyta</taxon>
        <taxon>Embryophyta</taxon>
        <taxon>Tracheophyta</taxon>
        <taxon>Spermatophyta</taxon>
        <taxon>Magnoliopsida</taxon>
        <taxon>eudicotyledons</taxon>
        <taxon>Gunneridae</taxon>
        <taxon>Pentapetalae</taxon>
        <taxon>rosids</taxon>
        <taxon>fabids</taxon>
        <taxon>Rosales</taxon>
        <taxon>Rosaceae</taxon>
        <taxon>Rosoideae</taxon>
        <taxon>Rosoideae incertae sedis</taxon>
        <taxon>Rubus</taxon>
    </lineage>
</organism>
<feature type="chain" id="PRO_5043565036" evidence="1">
    <location>
        <begin position="27"/>
        <end position="90"/>
    </location>
</feature>
<dbReference type="InterPro" id="IPR015683">
    <property type="entry name" value="Ionotropic_Glu_rcpt"/>
</dbReference>
<proteinExistence type="predicted"/>
<keyword evidence="3" id="KW-1185">Reference proteome</keyword>
<dbReference type="PANTHER" id="PTHR34836">
    <property type="entry name" value="OS06G0188250 PROTEIN"/>
    <property type="match status" value="1"/>
</dbReference>
<evidence type="ECO:0000256" key="1">
    <source>
        <dbReference type="SAM" id="SignalP"/>
    </source>
</evidence>
<dbReference type="AlphaFoldDB" id="A0AAW1YDX9"/>
<evidence type="ECO:0000313" key="2">
    <source>
        <dbReference type="EMBL" id="KAK9946286.1"/>
    </source>
</evidence>
<comment type="caution">
    <text evidence="2">The sequence shown here is derived from an EMBL/GenBank/DDBJ whole genome shotgun (WGS) entry which is preliminary data.</text>
</comment>
<gene>
    <name evidence="2" type="ORF">M0R45_011759</name>
</gene>
<dbReference type="PANTHER" id="PTHR34836:SF1">
    <property type="entry name" value="OS09G0428600 PROTEIN"/>
    <property type="match status" value="1"/>
</dbReference>
<keyword evidence="1" id="KW-0732">Signal</keyword>
<feature type="signal peptide" evidence="1">
    <location>
        <begin position="1"/>
        <end position="26"/>
    </location>
</feature>